<proteinExistence type="predicted"/>
<organism evidence="1">
    <name type="scientific">Cellulosimicrobium sp. ES-005</name>
    <dbReference type="NCBI Taxonomy" id="3163031"/>
    <lineage>
        <taxon>Bacteria</taxon>
        <taxon>Bacillati</taxon>
        <taxon>Actinomycetota</taxon>
        <taxon>Actinomycetes</taxon>
        <taxon>Micrococcales</taxon>
        <taxon>Promicromonosporaceae</taxon>
        <taxon>Cellulosimicrobium</taxon>
    </lineage>
</organism>
<dbReference type="EMBL" id="CP159290">
    <property type="protein sequence ID" value="XCH29300.1"/>
    <property type="molecule type" value="Genomic_DNA"/>
</dbReference>
<evidence type="ECO:0000313" key="1">
    <source>
        <dbReference type="EMBL" id="XCH29300.1"/>
    </source>
</evidence>
<gene>
    <name evidence="1" type="ORF">ABRQ22_17205</name>
</gene>
<evidence type="ECO:0008006" key="2">
    <source>
        <dbReference type="Google" id="ProtNLM"/>
    </source>
</evidence>
<accession>A0AAU8G104</accession>
<dbReference type="RefSeq" id="WP_353707598.1">
    <property type="nucleotide sequence ID" value="NZ_CP159290.1"/>
</dbReference>
<name>A0AAU8G104_9MICO</name>
<dbReference type="AlphaFoldDB" id="A0AAU8G104"/>
<sequence length="175" mass="18286">MATSARKHTVPAPLETPRRQAINDALASVNDIVPVANATERAQLLVDLGWTPSASRPLLIWRTDTTNFEINTTGSNDAWIVWARSSGIAIAHGSVTLNYGTAAPPLTATQNVTLPSGLFASPPSVSLTPDGNWTGPRPDLYVNSRSASGFQVAGRSTAQVGSATAVPVSWIAIGV</sequence>
<protein>
    <recommendedName>
        <fullName evidence="2">Minor tail protein</fullName>
    </recommendedName>
</protein>
<reference evidence="1" key="1">
    <citation type="submission" date="2024-06" db="EMBL/GenBank/DDBJ databases">
        <title>Complete genome sequence of the cellulolytic actinobacterium, Cellulosimicrobium ES-005.</title>
        <authorList>
            <person name="Matthews C.T."/>
            <person name="Underwood K.D."/>
            <person name="Ghanchi K.M."/>
            <person name="Fields S.D."/>
            <person name="Gardner S.G."/>
        </authorList>
    </citation>
    <scope>NUCLEOTIDE SEQUENCE</scope>
    <source>
        <strain evidence="1">ES-005</strain>
    </source>
</reference>